<dbReference type="GO" id="GO:0043527">
    <property type="term" value="C:tRNA methyltransferase complex"/>
    <property type="evidence" value="ECO:0007669"/>
    <property type="project" value="TreeGrafter"/>
</dbReference>
<evidence type="ECO:0000256" key="8">
    <source>
        <dbReference type="ARBA" id="ARBA00060767"/>
    </source>
</evidence>
<evidence type="ECO:0000256" key="3">
    <source>
        <dbReference type="ARBA" id="ARBA00022603"/>
    </source>
</evidence>
<comment type="catalytic activity">
    <reaction evidence="1 9">
        <text>guanosine(46) in tRNA + S-adenosyl-L-methionine = N(7)-methylguanosine(46) in tRNA + S-adenosyl-L-homocysteine</text>
        <dbReference type="Rhea" id="RHEA:42708"/>
        <dbReference type="Rhea" id="RHEA-COMP:10188"/>
        <dbReference type="Rhea" id="RHEA-COMP:10189"/>
        <dbReference type="ChEBI" id="CHEBI:57856"/>
        <dbReference type="ChEBI" id="CHEBI:59789"/>
        <dbReference type="ChEBI" id="CHEBI:74269"/>
        <dbReference type="ChEBI" id="CHEBI:74480"/>
        <dbReference type="EC" id="2.1.1.33"/>
    </reaction>
</comment>
<dbReference type="PROSITE" id="PS51625">
    <property type="entry name" value="SAM_MT_TRMB"/>
    <property type="match status" value="1"/>
</dbReference>
<dbReference type="FunFam" id="3.40.50.150:FF:000035">
    <property type="entry name" value="tRNA (guanine-N(7)-)-methyltransferase"/>
    <property type="match status" value="1"/>
</dbReference>
<dbReference type="NCBIfam" id="NF001080">
    <property type="entry name" value="PRK00121.2-2"/>
    <property type="match status" value="1"/>
</dbReference>
<dbReference type="RefSeq" id="WP_092870634.1">
    <property type="nucleotide sequence ID" value="NZ_FOJY01000003.1"/>
</dbReference>
<dbReference type="InterPro" id="IPR003358">
    <property type="entry name" value="tRNA_(Gua-N-7)_MeTrfase_Trmb"/>
</dbReference>
<evidence type="ECO:0000256" key="4">
    <source>
        <dbReference type="ARBA" id="ARBA00022679"/>
    </source>
</evidence>
<evidence type="ECO:0000256" key="1">
    <source>
        <dbReference type="ARBA" id="ARBA00000142"/>
    </source>
</evidence>
<evidence type="ECO:0000313" key="11">
    <source>
        <dbReference type="Proteomes" id="UP000198838"/>
    </source>
</evidence>
<organism evidence="10 11">
    <name type="scientific">Acetitomaculum ruminis DSM 5522</name>
    <dbReference type="NCBI Taxonomy" id="1120918"/>
    <lineage>
        <taxon>Bacteria</taxon>
        <taxon>Bacillati</taxon>
        <taxon>Bacillota</taxon>
        <taxon>Clostridia</taxon>
        <taxon>Lachnospirales</taxon>
        <taxon>Lachnospiraceae</taxon>
        <taxon>Acetitomaculum</taxon>
    </lineage>
</organism>
<comment type="pathway">
    <text evidence="7 9">tRNA modification; N(7)-methylguanine-tRNA biosynthesis.</text>
</comment>
<comment type="similarity">
    <text evidence="8 9">Belongs to the class I-like SAM-binding methyltransferase superfamily. TrmB family.</text>
</comment>
<feature type="binding site" evidence="9">
    <location>
        <begin position="194"/>
        <end position="197"/>
    </location>
    <ligand>
        <name>substrate</name>
    </ligand>
</feature>
<dbReference type="Pfam" id="PF02390">
    <property type="entry name" value="Methyltransf_4"/>
    <property type="match status" value="1"/>
</dbReference>
<evidence type="ECO:0000313" key="10">
    <source>
        <dbReference type="EMBL" id="SFA84830.1"/>
    </source>
</evidence>
<dbReference type="HAMAP" id="MF_01057">
    <property type="entry name" value="tRNA_methyltr_TrmB"/>
    <property type="match status" value="1"/>
</dbReference>
<dbReference type="InterPro" id="IPR029063">
    <property type="entry name" value="SAM-dependent_MTases_sf"/>
</dbReference>
<gene>
    <name evidence="9" type="primary">trmB</name>
    <name evidence="10" type="ORF">SAMN05216249_103149</name>
</gene>
<keyword evidence="5 9" id="KW-0949">S-adenosyl-L-methionine</keyword>
<accession>A0A1I0W9A7</accession>
<name>A0A1I0W9A7_9FIRM</name>
<keyword evidence="6 9" id="KW-0819">tRNA processing</keyword>
<dbReference type="UniPathway" id="UPA00989"/>
<feature type="binding site" evidence="9">
    <location>
        <position position="155"/>
    </location>
    <ligand>
        <name>substrate</name>
    </ligand>
</feature>
<feature type="binding site" evidence="9">
    <location>
        <position position="43"/>
    </location>
    <ligand>
        <name>S-adenosyl-L-methionine</name>
        <dbReference type="ChEBI" id="CHEBI:59789"/>
    </ligand>
</feature>
<sequence>MRLRNIPGSEEKLFLDERVINEPDKLKGKWKEFFGNDNELFVEIGMGKGKFIIENAIKYPKINFIGVEKYSSVLIRALEKLDKVENPPSNIRFMRFEAENIRDIFENGEIEKIYLNFSDPWPKDRHAKRRLTARGFLEKYYDVLDGNGKIEFKTDNTSLYEFSLEEAKESSFDIEAFTTDLHNDETLNRDNIMTEYEKKFSEKGNNIYKIILKK</sequence>
<proteinExistence type="inferred from homology"/>
<feature type="binding site" evidence="9">
    <location>
        <position position="97"/>
    </location>
    <ligand>
        <name>S-adenosyl-L-methionine</name>
        <dbReference type="ChEBI" id="CHEBI:59789"/>
    </ligand>
</feature>
<feature type="binding site" evidence="9">
    <location>
        <position position="123"/>
    </location>
    <ligand>
        <name>substrate</name>
    </ligand>
</feature>
<feature type="binding site" evidence="9">
    <location>
        <position position="119"/>
    </location>
    <ligand>
        <name>S-adenosyl-L-methionine</name>
        <dbReference type="ChEBI" id="CHEBI:59789"/>
    </ligand>
</feature>
<protein>
    <recommendedName>
        <fullName evidence="9">tRNA (guanine-N(7)-)-methyltransferase</fullName>
        <ecNumber evidence="9">2.1.1.33</ecNumber>
    </recommendedName>
    <alternativeName>
        <fullName evidence="9">tRNA (guanine(46)-N(7))-methyltransferase</fullName>
    </alternativeName>
    <alternativeName>
        <fullName evidence="9">tRNA(m7G46)-methyltransferase</fullName>
    </alternativeName>
</protein>
<evidence type="ECO:0000256" key="6">
    <source>
        <dbReference type="ARBA" id="ARBA00022694"/>
    </source>
</evidence>
<dbReference type="STRING" id="1120918.SAMN05216249_103149"/>
<evidence type="ECO:0000256" key="9">
    <source>
        <dbReference type="HAMAP-Rule" id="MF_01057"/>
    </source>
</evidence>
<keyword evidence="3 9" id="KW-0489">Methyltransferase</keyword>
<dbReference type="NCBIfam" id="TIGR00091">
    <property type="entry name" value="tRNA (guanosine(46)-N7)-methyltransferase TrmB"/>
    <property type="match status" value="1"/>
</dbReference>
<reference evidence="10 11" key="1">
    <citation type="submission" date="2016-10" db="EMBL/GenBank/DDBJ databases">
        <authorList>
            <person name="de Groot N.N."/>
        </authorList>
    </citation>
    <scope>NUCLEOTIDE SEQUENCE [LARGE SCALE GENOMIC DNA]</scope>
    <source>
        <strain evidence="10 11">DSM 5522</strain>
    </source>
</reference>
<evidence type="ECO:0000256" key="7">
    <source>
        <dbReference type="ARBA" id="ARBA00060552"/>
    </source>
</evidence>
<evidence type="ECO:0000256" key="5">
    <source>
        <dbReference type="ARBA" id="ARBA00022691"/>
    </source>
</evidence>
<evidence type="ECO:0000256" key="2">
    <source>
        <dbReference type="ARBA" id="ARBA00003015"/>
    </source>
</evidence>
<comment type="caution">
    <text evidence="9">Lacks conserved residue(s) required for the propagation of feature annotation.</text>
</comment>
<dbReference type="GO" id="GO:0008176">
    <property type="term" value="F:tRNA (guanine(46)-N7)-methyltransferase activity"/>
    <property type="evidence" value="ECO:0007669"/>
    <property type="project" value="UniProtKB-UniRule"/>
</dbReference>
<dbReference type="PANTHER" id="PTHR23417:SF14">
    <property type="entry name" value="PENTACOTRIPEPTIDE-REPEAT REGION OF PRORP DOMAIN-CONTAINING PROTEIN"/>
    <property type="match status" value="1"/>
</dbReference>
<dbReference type="AlphaFoldDB" id="A0A1I0W9A7"/>
<comment type="function">
    <text evidence="2 9">Catalyzes the formation of N(7)-methylguanine at position 46 (m7G46) in tRNA.</text>
</comment>
<dbReference type="Gene3D" id="3.40.50.150">
    <property type="entry name" value="Vaccinia Virus protein VP39"/>
    <property type="match status" value="1"/>
</dbReference>
<dbReference type="OrthoDB" id="9802090at2"/>
<dbReference type="Proteomes" id="UP000198838">
    <property type="component" value="Unassembled WGS sequence"/>
</dbReference>
<keyword evidence="11" id="KW-1185">Reference proteome</keyword>
<dbReference type="EMBL" id="FOJY01000003">
    <property type="protein sequence ID" value="SFA84830.1"/>
    <property type="molecule type" value="Genomic_DNA"/>
</dbReference>
<dbReference type="SUPFAM" id="SSF53335">
    <property type="entry name" value="S-adenosyl-L-methionine-dependent methyltransferases"/>
    <property type="match status" value="1"/>
</dbReference>
<dbReference type="EC" id="2.1.1.33" evidence="9"/>
<feature type="binding site" evidence="9">
    <location>
        <position position="68"/>
    </location>
    <ligand>
        <name>S-adenosyl-L-methionine</name>
        <dbReference type="ChEBI" id="CHEBI:59789"/>
    </ligand>
</feature>
<dbReference type="InterPro" id="IPR055361">
    <property type="entry name" value="tRNA_methyltr_TrmB_bact"/>
</dbReference>
<keyword evidence="4 9" id="KW-0808">Transferase</keyword>
<dbReference type="PANTHER" id="PTHR23417">
    <property type="entry name" value="3-DEOXY-D-MANNO-OCTULOSONIC-ACID TRANSFERASE/TRNA GUANINE-N 7 - -METHYLTRANSFERASE"/>
    <property type="match status" value="1"/>
</dbReference>